<dbReference type="GO" id="GO:0000287">
    <property type="term" value="F:magnesium ion binding"/>
    <property type="evidence" value="ECO:0007669"/>
    <property type="project" value="UniProtKB-UniRule"/>
</dbReference>
<sequence>MIVGIGTDVIEIERISRLLSDKFIRRILHPAEIECYQSFSHEARKISFLAGRFAVKEAYAKAYGTGLGKQFRFNEICCLNDSRGKPYIEDKNYDVHVSIAHSHTVATAFVVLEAKEKE</sequence>
<dbReference type="RefSeq" id="WP_133418409.1">
    <property type="nucleotide sequence ID" value="NZ_SCWD01000007.1"/>
</dbReference>
<evidence type="ECO:0000256" key="6">
    <source>
        <dbReference type="ARBA" id="ARBA00023098"/>
    </source>
</evidence>
<comment type="subcellular location">
    <subcellularLocation>
        <location evidence="8">Cytoplasm</location>
    </subcellularLocation>
</comment>
<dbReference type="Gene3D" id="3.90.470.20">
    <property type="entry name" value="4'-phosphopantetheinyl transferase domain"/>
    <property type="match status" value="1"/>
</dbReference>
<comment type="similarity">
    <text evidence="8">Belongs to the P-Pant transferase superfamily. AcpS family.</text>
</comment>
<dbReference type="HAMAP" id="MF_00101">
    <property type="entry name" value="AcpS"/>
    <property type="match status" value="1"/>
</dbReference>
<comment type="catalytic activity">
    <reaction evidence="8">
        <text>apo-[ACP] + CoA = holo-[ACP] + adenosine 3',5'-bisphosphate + H(+)</text>
        <dbReference type="Rhea" id="RHEA:12068"/>
        <dbReference type="Rhea" id="RHEA-COMP:9685"/>
        <dbReference type="Rhea" id="RHEA-COMP:9690"/>
        <dbReference type="ChEBI" id="CHEBI:15378"/>
        <dbReference type="ChEBI" id="CHEBI:29999"/>
        <dbReference type="ChEBI" id="CHEBI:57287"/>
        <dbReference type="ChEBI" id="CHEBI:58343"/>
        <dbReference type="ChEBI" id="CHEBI:64479"/>
        <dbReference type="EC" id="2.7.8.7"/>
    </reaction>
</comment>
<keyword evidence="3 8" id="KW-0479">Metal-binding</keyword>
<dbReference type="GO" id="GO:0005737">
    <property type="term" value="C:cytoplasm"/>
    <property type="evidence" value="ECO:0007669"/>
    <property type="project" value="UniProtKB-SubCell"/>
</dbReference>
<protein>
    <recommendedName>
        <fullName evidence="8">Holo-[acyl-carrier-protein] synthase</fullName>
        <shortName evidence="8">Holo-ACP synthase</shortName>
        <ecNumber evidence="8">2.7.8.7</ecNumber>
    </recommendedName>
    <alternativeName>
        <fullName evidence="8">4'-phosphopantetheinyl transferase AcpS</fullName>
    </alternativeName>
</protein>
<comment type="caution">
    <text evidence="10">The sequence shown here is derived from an EMBL/GenBank/DDBJ whole genome shotgun (WGS) entry which is preliminary data.</text>
</comment>
<evidence type="ECO:0000259" key="9">
    <source>
        <dbReference type="Pfam" id="PF01648"/>
    </source>
</evidence>
<keyword evidence="2 8" id="KW-0808">Transferase</keyword>
<dbReference type="OrthoDB" id="517356at2"/>
<evidence type="ECO:0000313" key="11">
    <source>
        <dbReference type="Proteomes" id="UP000295280"/>
    </source>
</evidence>
<comment type="cofactor">
    <cofactor evidence="8">
        <name>Mg(2+)</name>
        <dbReference type="ChEBI" id="CHEBI:18420"/>
    </cofactor>
</comment>
<evidence type="ECO:0000256" key="1">
    <source>
        <dbReference type="ARBA" id="ARBA00022516"/>
    </source>
</evidence>
<dbReference type="GO" id="GO:0006633">
    <property type="term" value="P:fatty acid biosynthetic process"/>
    <property type="evidence" value="ECO:0007669"/>
    <property type="project" value="UniProtKB-UniRule"/>
</dbReference>
<dbReference type="AlphaFoldDB" id="A0A9Q8CKF3"/>
<dbReference type="Pfam" id="PF01648">
    <property type="entry name" value="ACPS"/>
    <property type="match status" value="1"/>
</dbReference>
<evidence type="ECO:0000313" key="10">
    <source>
        <dbReference type="EMBL" id="TDL95365.1"/>
    </source>
</evidence>
<dbReference type="EC" id="2.7.8.7" evidence="8"/>
<accession>A0A9Q8CKF3</accession>
<keyword evidence="7 8" id="KW-0275">Fatty acid biosynthesis</keyword>
<dbReference type="InterPro" id="IPR008278">
    <property type="entry name" value="4-PPantetheinyl_Trfase_dom"/>
</dbReference>
<proteinExistence type="inferred from homology"/>
<feature type="domain" description="4'-phosphopantetheinyl transferase" evidence="9">
    <location>
        <begin position="4"/>
        <end position="103"/>
    </location>
</feature>
<dbReference type="InterPro" id="IPR002582">
    <property type="entry name" value="ACPS"/>
</dbReference>
<evidence type="ECO:0000256" key="3">
    <source>
        <dbReference type="ARBA" id="ARBA00022723"/>
    </source>
</evidence>
<dbReference type="NCBIfam" id="TIGR00516">
    <property type="entry name" value="acpS"/>
    <property type="match status" value="1"/>
</dbReference>
<dbReference type="InterPro" id="IPR004568">
    <property type="entry name" value="Ppantetheine-prot_Trfase_dom"/>
</dbReference>
<organism evidence="10 11">
    <name type="scientific">Macrococcus carouselicus</name>
    <dbReference type="NCBI Taxonomy" id="69969"/>
    <lineage>
        <taxon>Bacteria</taxon>
        <taxon>Bacillati</taxon>
        <taxon>Bacillota</taxon>
        <taxon>Bacilli</taxon>
        <taxon>Bacillales</taxon>
        <taxon>Staphylococcaceae</taxon>
        <taxon>Macrococcus</taxon>
    </lineage>
</organism>
<gene>
    <name evidence="8 10" type="primary">acpS</name>
    <name evidence="10" type="ORF">ERX40_10300</name>
</gene>
<keyword evidence="11" id="KW-1185">Reference proteome</keyword>
<keyword evidence="1 8" id="KW-0444">Lipid biosynthesis</keyword>
<dbReference type="EMBL" id="SCWD01000007">
    <property type="protein sequence ID" value="TDL95365.1"/>
    <property type="molecule type" value="Genomic_DNA"/>
</dbReference>
<evidence type="ECO:0000256" key="8">
    <source>
        <dbReference type="HAMAP-Rule" id="MF_00101"/>
    </source>
</evidence>
<evidence type="ECO:0000256" key="7">
    <source>
        <dbReference type="ARBA" id="ARBA00023160"/>
    </source>
</evidence>
<dbReference type="InterPro" id="IPR037143">
    <property type="entry name" value="4-PPantetheinyl_Trfase_dom_sf"/>
</dbReference>
<keyword evidence="8" id="KW-0963">Cytoplasm</keyword>
<name>A0A9Q8CKF3_9STAP</name>
<evidence type="ECO:0000256" key="2">
    <source>
        <dbReference type="ARBA" id="ARBA00022679"/>
    </source>
</evidence>
<keyword evidence="4 8" id="KW-0276">Fatty acid metabolism</keyword>
<dbReference type="GO" id="GO:0008897">
    <property type="term" value="F:holo-[acyl-carrier-protein] synthase activity"/>
    <property type="evidence" value="ECO:0007669"/>
    <property type="project" value="UniProtKB-UniRule"/>
</dbReference>
<comment type="function">
    <text evidence="8">Transfers the 4'-phosphopantetheine moiety from coenzyme A to a Ser of acyl-carrier-protein.</text>
</comment>
<keyword evidence="6 8" id="KW-0443">Lipid metabolism</keyword>
<reference evidence="10 11" key="1">
    <citation type="submission" date="2019-01" db="EMBL/GenBank/DDBJ databases">
        <title>Draft genome sequences of the type strains of six Macrococcus species.</title>
        <authorList>
            <person name="Mazhar S."/>
            <person name="Altermann E."/>
            <person name="Hill C."/>
            <person name="Mcauliffe O."/>
        </authorList>
    </citation>
    <scope>NUCLEOTIDE SEQUENCE [LARGE SCALE GENOMIC DNA]</scope>
    <source>
        <strain evidence="10 11">ATCC 51828</strain>
    </source>
</reference>
<feature type="binding site" evidence="8">
    <location>
        <position position="57"/>
    </location>
    <ligand>
        <name>Mg(2+)</name>
        <dbReference type="ChEBI" id="CHEBI:18420"/>
    </ligand>
</feature>
<feature type="binding site" evidence="8">
    <location>
        <position position="8"/>
    </location>
    <ligand>
        <name>Mg(2+)</name>
        <dbReference type="ChEBI" id="CHEBI:18420"/>
    </ligand>
</feature>
<evidence type="ECO:0000256" key="4">
    <source>
        <dbReference type="ARBA" id="ARBA00022832"/>
    </source>
</evidence>
<keyword evidence="5 8" id="KW-0460">Magnesium</keyword>
<evidence type="ECO:0000256" key="5">
    <source>
        <dbReference type="ARBA" id="ARBA00022842"/>
    </source>
</evidence>
<dbReference type="NCBIfam" id="TIGR00556">
    <property type="entry name" value="pantethn_trn"/>
    <property type="match status" value="1"/>
</dbReference>
<dbReference type="SUPFAM" id="SSF56214">
    <property type="entry name" value="4'-phosphopantetheinyl transferase"/>
    <property type="match status" value="1"/>
</dbReference>
<dbReference type="Proteomes" id="UP000295280">
    <property type="component" value="Unassembled WGS sequence"/>
</dbReference>